<dbReference type="PROSITE" id="PS50893">
    <property type="entry name" value="ABC_TRANSPORTER_2"/>
    <property type="match status" value="2"/>
</dbReference>
<dbReference type="Gene3D" id="3.40.50.300">
    <property type="entry name" value="P-loop containing nucleotide triphosphate hydrolases"/>
    <property type="match status" value="2"/>
</dbReference>
<evidence type="ECO:0000256" key="3">
    <source>
        <dbReference type="ARBA" id="ARBA00022692"/>
    </source>
</evidence>
<feature type="domain" description="ABC transmembrane type-1" evidence="11">
    <location>
        <begin position="788"/>
        <end position="886"/>
    </location>
</feature>
<dbReference type="InterPro" id="IPR003439">
    <property type="entry name" value="ABC_transporter-like_ATP-bd"/>
</dbReference>
<dbReference type="InterPro" id="IPR044746">
    <property type="entry name" value="ABCC_6TM_D1"/>
</dbReference>
<dbReference type="Pfam" id="PF00664">
    <property type="entry name" value="ABC_membrane"/>
    <property type="match status" value="2"/>
</dbReference>
<evidence type="ECO:0000259" key="10">
    <source>
        <dbReference type="PROSITE" id="PS50893"/>
    </source>
</evidence>
<feature type="transmembrane region" description="Helical" evidence="9">
    <location>
        <begin position="156"/>
        <end position="176"/>
    </location>
</feature>
<dbReference type="GO" id="GO:0140359">
    <property type="term" value="F:ABC-type transporter activity"/>
    <property type="evidence" value="ECO:0007669"/>
    <property type="project" value="InterPro"/>
</dbReference>
<dbReference type="Proteomes" id="UP001211907">
    <property type="component" value="Unassembled WGS sequence"/>
</dbReference>
<keyword evidence="4" id="KW-0677">Repeat</keyword>
<dbReference type="FunFam" id="3.40.50.300:FF:000630">
    <property type="entry name" value="ATP-binding cassette (ABC) transporter, putative"/>
    <property type="match status" value="1"/>
</dbReference>
<feature type="transmembrane region" description="Helical" evidence="9">
    <location>
        <begin position="744"/>
        <end position="765"/>
    </location>
</feature>
<accession>A0AAD5T4Z0</accession>
<evidence type="ECO:0000256" key="8">
    <source>
        <dbReference type="ARBA" id="ARBA00023136"/>
    </source>
</evidence>
<dbReference type="InterPro" id="IPR011527">
    <property type="entry name" value="ABC1_TM_dom"/>
</dbReference>
<dbReference type="GO" id="GO:0005524">
    <property type="term" value="F:ATP binding"/>
    <property type="evidence" value="ECO:0007669"/>
    <property type="project" value="UniProtKB-KW"/>
</dbReference>
<feature type="transmembrane region" description="Helical" evidence="9">
    <location>
        <begin position="107"/>
        <end position="132"/>
    </location>
</feature>
<dbReference type="InterPro" id="IPR036640">
    <property type="entry name" value="ABC1_TM_sf"/>
</dbReference>
<feature type="transmembrane region" description="Helical" evidence="9">
    <location>
        <begin position="868"/>
        <end position="895"/>
    </location>
</feature>
<dbReference type="SMART" id="SM00382">
    <property type="entry name" value="AAA"/>
    <property type="match status" value="2"/>
</dbReference>
<evidence type="ECO:0000256" key="7">
    <source>
        <dbReference type="ARBA" id="ARBA00022989"/>
    </source>
</evidence>
<feature type="domain" description="ABC transporter" evidence="10">
    <location>
        <begin position="955"/>
        <end position="1190"/>
    </location>
</feature>
<dbReference type="FunFam" id="3.40.50.300:FF:000997">
    <property type="entry name" value="Multidrug resistance-associated protein 1"/>
    <property type="match status" value="1"/>
</dbReference>
<dbReference type="SUPFAM" id="SSF52540">
    <property type="entry name" value="P-loop containing nucleoside triphosphate hydrolases"/>
    <property type="match status" value="2"/>
</dbReference>
<reference evidence="12" key="1">
    <citation type="submission" date="2020-05" db="EMBL/GenBank/DDBJ databases">
        <title>Phylogenomic resolution of chytrid fungi.</title>
        <authorList>
            <person name="Stajich J.E."/>
            <person name="Amses K."/>
            <person name="Simmons R."/>
            <person name="Seto K."/>
            <person name="Myers J."/>
            <person name="Bonds A."/>
            <person name="Quandt C.A."/>
            <person name="Barry K."/>
            <person name="Liu P."/>
            <person name="Grigoriev I."/>
            <person name="Longcore J.E."/>
            <person name="James T.Y."/>
        </authorList>
    </citation>
    <scope>NUCLEOTIDE SEQUENCE</scope>
    <source>
        <strain evidence="12">JEL0513</strain>
    </source>
</reference>
<feature type="transmembrane region" description="Helical" evidence="9">
    <location>
        <begin position="262"/>
        <end position="280"/>
    </location>
</feature>
<dbReference type="GO" id="GO:0000329">
    <property type="term" value="C:fungal-type vacuole membrane"/>
    <property type="evidence" value="ECO:0007669"/>
    <property type="project" value="UniProtKB-ARBA"/>
</dbReference>
<evidence type="ECO:0000256" key="6">
    <source>
        <dbReference type="ARBA" id="ARBA00022840"/>
    </source>
</evidence>
<dbReference type="PANTHER" id="PTHR24223:SF443">
    <property type="entry name" value="MULTIDRUG-RESISTANCE LIKE PROTEIN 1, ISOFORM I"/>
    <property type="match status" value="1"/>
</dbReference>
<keyword evidence="3 9" id="KW-0812">Transmembrane</keyword>
<evidence type="ECO:0000259" key="11">
    <source>
        <dbReference type="PROSITE" id="PS50929"/>
    </source>
</evidence>
<evidence type="ECO:0000313" key="13">
    <source>
        <dbReference type="Proteomes" id="UP001211907"/>
    </source>
</evidence>
<organism evidence="12 13">
    <name type="scientific">Physocladia obscura</name>
    <dbReference type="NCBI Taxonomy" id="109957"/>
    <lineage>
        <taxon>Eukaryota</taxon>
        <taxon>Fungi</taxon>
        <taxon>Fungi incertae sedis</taxon>
        <taxon>Chytridiomycota</taxon>
        <taxon>Chytridiomycota incertae sedis</taxon>
        <taxon>Chytridiomycetes</taxon>
        <taxon>Chytridiales</taxon>
        <taxon>Chytriomycetaceae</taxon>
        <taxon>Physocladia</taxon>
    </lineage>
</organism>
<feature type="transmembrane region" description="Helical" evidence="9">
    <location>
        <begin position="331"/>
        <end position="351"/>
    </location>
</feature>
<keyword evidence="8 9" id="KW-0472">Membrane</keyword>
<evidence type="ECO:0000313" key="12">
    <source>
        <dbReference type="EMBL" id="KAJ3130408.1"/>
    </source>
</evidence>
<feature type="transmembrane region" description="Helical" evidence="9">
    <location>
        <begin position="777"/>
        <end position="797"/>
    </location>
</feature>
<dbReference type="PROSITE" id="PS50929">
    <property type="entry name" value="ABC_TM1F"/>
    <property type="match status" value="2"/>
</dbReference>
<feature type="domain" description="ABC transporter" evidence="10">
    <location>
        <begin position="467"/>
        <end position="689"/>
    </location>
</feature>
<evidence type="ECO:0000256" key="2">
    <source>
        <dbReference type="ARBA" id="ARBA00022448"/>
    </source>
</evidence>
<name>A0AAD5T4Z0_9FUNG</name>
<dbReference type="PANTHER" id="PTHR24223">
    <property type="entry name" value="ATP-BINDING CASSETTE SUB-FAMILY C"/>
    <property type="match status" value="1"/>
</dbReference>
<dbReference type="CDD" id="cd18579">
    <property type="entry name" value="ABC_6TM_ABCC_D1"/>
    <property type="match status" value="1"/>
</dbReference>
<dbReference type="Gene3D" id="1.20.1560.10">
    <property type="entry name" value="ABC transporter type 1, transmembrane domain"/>
    <property type="match status" value="2"/>
</dbReference>
<dbReference type="CDD" id="cd03250">
    <property type="entry name" value="ABCC_MRP_domain1"/>
    <property type="match status" value="1"/>
</dbReference>
<dbReference type="GO" id="GO:0016887">
    <property type="term" value="F:ATP hydrolysis activity"/>
    <property type="evidence" value="ECO:0007669"/>
    <property type="project" value="InterPro"/>
</dbReference>
<keyword evidence="5" id="KW-0547">Nucleotide-binding</keyword>
<comment type="subcellular location">
    <subcellularLocation>
        <location evidence="1">Vacuole membrane</location>
        <topology evidence="1">Multi-pass membrane protein</topology>
    </subcellularLocation>
</comment>
<sequence>MIRNSVPQISWNPLTFATVAWIYPLLKVGFKKSLLETVIRPINICVSDFHDSTQSQLIPQQDLPLLGHSETAEFCSQWLDAYVAQAGPGVSSKTIKLSMFQALLPKIIFMVLLNAFSQLVSVSMTILSSLMIGEVRIRDATYPTYPKYKLFVDNGWALAFLMFGMQVLYAVGMIVSRSTVNVVQTRTKAALVDAIYRKSLNLSAKSTRQYSAGKINTLVGSDTVAILGFIDSVNQIWTMPLQLVLVLYFVSTLLGISTVVGASIFISLSVFTAVLSPLLGKQVKDYMKSMDERTSILREFLYGIKVIKYHALEEYSLKKIQAARDKQIEILYKYVFIFVLLITTMIFQQGLTPALTFVTFGALGNQMTPSTIFPALSFLSSLISISGAVPRIISSFVQSIISYKRVCEFLLAEELDPEDSIKFVSVVDTGSSFFPEVSNLSVLLENASFTWESFANDATDAKESDPLSSKEKSGELYEDVFTLENLSLPIKKGSLIAVVGATGSGKSSLLAALAGVMRKTAGKASIFENVAYCSQEPWIISGTVEENITLYDDTAKPLIQTAVEACALIKDLNSFSNGLQTPIGEKGINLSGGQKARLALARAIAKNPDVFILDDPLSALDAHVSKSVFDGAIKSPLMKDKTIVIATHLLHLLPEVDQVVVMDAGKIVQSGSFSELMVNENGKLFHIMRDYHLDDKEDEEKSDSSSKKIEEISKIESDATETNLEDRETGSVSLDTYKSYVKSIGAIGVGMQLVCLIFLVAFYVMQQLTLSAWSSNYWGFSNPTTAYLILYSVFACGKSFRELKRLMSIMQSPLTAHISETLTGVSTINAFRVQSQFILREKGKLDEANLAGLLFNHTMFWMTLRINLFGAVITLIVALLGVTEIMPTVFVGIALSQISVFSPFANALSLQAANFEASMVAVERLNFYVNSLPKEAPRDLPKDIELADWPSTGLIEFENLDLVYDSRPDHPVIDGISLRIKGGEKIGVVGRTGSGKSTLMDALFRIIEAKKGAILIDGQDIASIGLKKLRVSIQMIPQSPTLFDGTIRTNIDQLSQKSDAELWESLRRVGMHEYVAQLTEKLDSKVSEGGVNLSAGQRQLLCLAKVLLDRSKILIMDEATSSVDAESDKLIQDAIATQFINATVLSVAHRLNTIAAFDKVLVLENGKVAEFDSPYVLLGKENSIFKEMVNATGVANAAVIAEIATKHHAEKPSLPESMPQDLLISLSFSSNSSLPALQYVHVVALTYLCDKISDVENQRIP</sequence>
<evidence type="ECO:0000256" key="5">
    <source>
        <dbReference type="ARBA" id="ARBA00022741"/>
    </source>
</evidence>
<evidence type="ECO:0000256" key="4">
    <source>
        <dbReference type="ARBA" id="ARBA00022737"/>
    </source>
</evidence>
<dbReference type="PROSITE" id="PS00211">
    <property type="entry name" value="ABC_TRANSPORTER_1"/>
    <property type="match status" value="2"/>
</dbReference>
<evidence type="ECO:0000256" key="1">
    <source>
        <dbReference type="ARBA" id="ARBA00004128"/>
    </source>
</evidence>
<dbReference type="InterPro" id="IPR003593">
    <property type="entry name" value="AAA+_ATPase"/>
</dbReference>
<proteinExistence type="predicted"/>
<dbReference type="CDD" id="cd03244">
    <property type="entry name" value="ABCC_MRP_domain2"/>
    <property type="match status" value="1"/>
</dbReference>
<dbReference type="InterPro" id="IPR050173">
    <property type="entry name" value="ABC_transporter_C-like"/>
</dbReference>
<feature type="transmembrane region" description="Helical" evidence="9">
    <location>
        <begin position="371"/>
        <end position="393"/>
    </location>
</feature>
<dbReference type="AlphaFoldDB" id="A0AAD5T4Z0"/>
<comment type="caution">
    <text evidence="12">The sequence shown here is derived from an EMBL/GenBank/DDBJ whole genome shotgun (WGS) entry which is preliminary data.</text>
</comment>
<dbReference type="InterPro" id="IPR027417">
    <property type="entry name" value="P-loop_NTPase"/>
</dbReference>
<keyword evidence="13" id="KW-1185">Reference proteome</keyword>
<feature type="domain" description="ABC transmembrane type-1" evidence="11">
    <location>
        <begin position="108"/>
        <end position="398"/>
    </location>
</feature>
<dbReference type="EMBL" id="JADGJH010000388">
    <property type="protein sequence ID" value="KAJ3130408.1"/>
    <property type="molecule type" value="Genomic_DNA"/>
</dbReference>
<gene>
    <name evidence="12" type="primary">ABCC1_9</name>
    <name evidence="12" type="ORF">HK100_008083</name>
</gene>
<evidence type="ECO:0000256" key="9">
    <source>
        <dbReference type="SAM" id="Phobius"/>
    </source>
</evidence>
<protein>
    <submittedName>
        <fullName evidence="12">Multidrug resistance-associated protein 1</fullName>
    </submittedName>
</protein>
<dbReference type="SUPFAM" id="SSF90123">
    <property type="entry name" value="ABC transporter transmembrane region"/>
    <property type="match status" value="2"/>
</dbReference>
<keyword evidence="7 9" id="KW-1133">Transmembrane helix</keyword>
<keyword evidence="6" id="KW-0067">ATP-binding</keyword>
<keyword evidence="2" id="KW-0813">Transport</keyword>
<dbReference type="InterPro" id="IPR017871">
    <property type="entry name" value="ABC_transporter-like_CS"/>
</dbReference>
<dbReference type="Pfam" id="PF00005">
    <property type="entry name" value="ABC_tran"/>
    <property type="match status" value="2"/>
</dbReference>